<dbReference type="EMBL" id="CP032485">
    <property type="protein sequence ID" value="QDH24033.1"/>
    <property type="molecule type" value="Genomic_DNA"/>
</dbReference>
<dbReference type="PROSITE" id="PS51257">
    <property type="entry name" value="PROKAR_LIPOPROTEIN"/>
    <property type="match status" value="1"/>
</dbReference>
<sequence>MKVAPLFAIAALLGLSACEVPSMEQRKVLDSMIGKNEVDVLRQFGVPNRSFQAEGHSFLAYIQNATEYTGGGGWGWGGWGGPGWGYGGWGGPGLGYGGWGGGWGGAGWGYGGGGFPGTAYSVSCQTTFELVTGRVVGWTMRGEGC</sequence>
<organism evidence="1 2">
    <name type="scientific">Neokomagataea tanensis</name>
    <dbReference type="NCBI Taxonomy" id="661191"/>
    <lineage>
        <taxon>Bacteria</taxon>
        <taxon>Pseudomonadati</taxon>
        <taxon>Pseudomonadota</taxon>
        <taxon>Alphaproteobacteria</taxon>
        <taxon>Acetobacterales</taxon>
        <taxon>Acetobacteraceae</taxon>
        <taxon>Neokomagataea</taxon>
    </lineage>
</organism>
<accession>A0A4Y6V208</accession>
<dbReference type="KEGG" id="ntn:D5366_00780"/>
<evidence type="ECO:0000313" key="1">
    <source>
        <dbReference type="EMBL" id="QDH24033.1"/>
    </source>
</evidence>
<proteinExistence type="predicted"/>
<evidence type="ECO:0000313" key="2">
    <source>
        <dbReference type="Proteomes" id="UP000317214"/>
    </source>
</evidence>
<dbReference type="OrthoDB" id="7284935at2"/>
<keyword evidence="2" id="KW-1185">Reference proteome</keyword>
<protein>
    <submittedName>
        <fullName evidence="1">Uncharacterized protein</fullName>
    </submittedName>
</protein>
<reference evidence="1 2" key="1">
    <citation type="submission" date="2018-09" db="EMBL/GenBank/DDBJ databases">
        <title>The complete genome sequence of Neokomagataea tanensis NBRC 106556(T).</title>
        <authorList>
            <person name="Chua K.-O."/>
            <person name="See-Too W.-S."/>
            <person name="Hong K.-W."/>
            <person name="Yin W.-F."/>
            <person name="Chan K.-G."/>
        </authorList>
    </citation>
    <scope>NUCLEOTIDE SEQUENCE [LARGE SCALE GENOMIC DNA]</scope>
    <source>
        <strain evidence="2">AH13 \ NBRC 106556</strain>
    </source>
</reference>
<dbReference type="RefSeq" id="WP_141491870.1">
    <property type="nucleotide sequence ID" value="NZ_CP032485.1"/>
</dbReference>
<name>A0A4Y6V208_9PROT</name>
<dbReference type="AlphaFoldDB" id="A0A4Y6V208"/>
<gene>
    <name evidence="1" type="ORF">D5366_00780</name>
</gene>
<dbReference type="Proteomes" id="UP000317214">
    <property type="component" value="Chromosome"/>
</dbReference>